<organism evidence="3 4">
    <name type="scientific">Vulcanimicrobium alpinum</name>
    <dbReference type="NCBI Taxonomy" id="3016050"/>
    <lineage>
        <taxon>Bacteria</taxon>
        <taxon>Bacillati</taxon>
        <taxon>Vulcanimicrobiota</taxon>
        <taxon>Vulcanimicrobiia</taxon>
        <taxon>Vulcanimicrobiales</taxon>
        <taxon>Vulcanimicrobiaceae</taxon>
        <taxon>Vulcanimicrobium</taxon>
    </lineage>
</organism>
<gene>
    <name evidence="3" type="ORF">WPS_06420</name>
</gene>
<dbReference type="EMBL" id="AP025523">
    <property type="protein sequence ID" value="BDE05366.1"/>
    <property type="molecule type" value="Genomic_DNA"/>
</dbReference>
<evidence type="ECO:0000313" key="4">
    <source>
        <dbReference type="Proteomes" id="UP001317532"/>
    </source>
</evidence>
<evidence type="ECO:0000256" key="1">
    <source>
        <dbReference type="SAM" id="MobiDB-lite"/>
    </source>
</evidence>
<keyword evidence="2" id="KW-0732">Signal</keyword>
<reference evidence="3 4" key="1">
    <citation type="journal article" date="2022" name="ISME Commun">
        <title>Vulcanimicrobium alpinus gen. nov. sp. nov., the first cultivated representative of the candidate phylum 'Eremiobacterota', is a metabolically versatile aerobic anoxygenic phototroph.</title>
        <authorList>
            <person name="Yabe S."/>
            <person name="Muto K."/>
            <person name="Abe K."/>
            <person name="Yokota A."/>
            <person name="Staudigel H."/>
            <person name="Tebo B.M."/>
        </authorList>
    </citation>
    <scope>NUCLEOTIDE SEQUENCE [LARGE SCALE GENOMIC DNA]</scope>
    <source>
        <strain evidence="3 4">WC8-2</strain>
    </source>
</reference>
<name>A0AAN2C8V7_UNVUL</name>
<evidence type="ECO:0000313" key="3">
    <source>
        <dbReference type="EMBL" id="BDE05366.1"/>
    </source>
</evidence>
<dbReference type="KEGG" id="vab:WPS_06420"/>
<sequence>MTVLRVWRMAAAVLFSLSLAACGGGQPGTSVPAQQRSLSPLSVAPADIDLGGGYSGHFTLGHVFAHDIDFEPGTTGGAPCPSVPVINIVNHSANAFVVDLQSFSITFPCSVDKKLFGVSFFPLIPQPAIVRSLKLGDATGAGNSVTFAPKTTSFTVPPKSTSGLAILTETSTSEVGLPVAPGSTSVLTSSNSNVPTDLSFFYPSGSGAPVYGSSCFNAFNGNVLNPALHGVVLAGTPSFFCSIDPGNGSITFGNLVKFEIGSPKPDASVLGLDGNPLNFACTALAPAVCNTPTFTVSSTQFRNVVVGNAADLRLCVPVTENQDCNALTNPAASRTTVSAGSDFQLLVADDPTYRPNYGVWSGYFVKSISGPCRFSTSPDNNNGDAPPGYDDNNQVGKGPFSEFDITPTGTGTCTIKMSEGPGYITDYSDPLHPKPRSTSLAITISGSIGTSASRSSN</sequence>
<dbReference type="RefSeq" id="WP_317996413.1">
    <property type="nucleotide sequence ID" value="NZ_AP025523.1"/>
</dbReference>
<dbReference type="PROSITE" id="PS51257">
    <property type="entry name" value="PROKAR_LIPOPROTEIN"/>
    <property type="match status" value="1"/>
</dbReference>
<feature type="chain" id="PRO_5042883028" description="Lipoprotein" evidence="2">
    <location>
        <begin position="21"/>
        <end position="457"/>
    </location>
</feature>
<dbReference type="Proteomes" id="UP001317532">
    <property type="component" value="Chromosome"/>
</dbReference>
<keyword evidence="4" id="KW-1185">Reference proteome</keyword>
<proteinExistence type="predicted"/>
<feature type="signal peptide" evidence="2">
    <location>
        <begin position="1"/>
        <end position="20"/>
    </location>
</feature>
<evidence type="ECO:0008006" key="5">
    <source>
        <dbReference type="Google" id="ProtNLM"/>
    </source>
</evidence>
<accession>A0AAN2C8V7</accession>
<dbReference type="AlphaFoldDB" id="A0AAN2C8V7"/>
<protein>
    <recommendedName>
        <fullName evidence="5">Lipoprotein</fullName>
    </recommendedName>
</protein>
<feature type="region of interest" description="Disordered" evidence="1">
    <location>
        <begin position="375"/>
        <end position="406"/>
    </location>
</feature>
<evidence type="ECO:0000256" key="2">
    <source>
        <dbReference type="SAM" id="SignalP"/>
    </source>
</evidence>